<feature type="signal peptide" evidence="2">
    <location>
        <begin position="1"/>
        <end position="19"/>
    </location>
</feature>
<feature type="region of interest" description="Disordered" evidence="1">
    <location>
        <begin position="34"/>
        <end position="96"/>
    </location>
</feature>
<evidence type="ECO:0000256" key="1">
    <source>
        <dbReference type="SAM" id="MobiDB-lite"/>
    </source>
</evidence>
<evidence type="ECO:0000313" key="3">
    <source>
        <dbReference type="EMBL" id="CAG5049134.1"/>
    </source>
</evidence>
<dbReference type="Proteomes" id="UP000691718">
    <property type="component" value="Unassembled WGS sequence"/>
</dbReference>
<keyword evidence="2" id="KW-0732">Signal</keyword>
<dbReference type="OrthoDB" id="7460844at2759"/>
<comment type="caution">
    <text evidence="3">The sequence shown here is derived from an EMBL/GenBank/DDBJ whole genome shotgun (WGS) entry which is preliminary data.</text>
</comment>
<feature type="compositionally biased region" description="Basic and acidic residues" evidence="1">
    <location>
        <begin position="53"/>
        <end position="72"/>
    </location>
</feature>
<proteinExistence type="predicted"/>
<evidence type="ECO:0000313" key="4">
    <source>
        <dbReference type="Proteomes" id="UP000691718"/>
    </source>
</evidence>
<keyword evidence="4" id="KW-1185">Reference proteome</keyword>
<evidence type="ECO:0000256" key="2">
    <source>
        <dbReference type="SAM" id="SignalP"/>
    </source>
</evidence>
<dbReference type="AlphaFoldDB" id="A0A8S3Y3X6"/>
<dbReference type="EMBL" id="CAJQZP010001468">
    <property type="protein sequence ID" value="CAG5049134.1"/>
    <property type="molecule type" value="Genomic_DNA"/>
</dbReference>
<protein>
    <submittedName>
        <fullName evidence="3">(apollo) hypothetical protein</fullName>
    </submittedName>
</protein>
<reference evidence="3" key="1">
    <citation type="submission" date="2021-04" db="EMBL/GenBank/DDBJ databases">
        <authorList>
            <person name="Tunstrom K."/>
        </authorList>
    </citation>
    <scope>NUCLEOTIDE SEQUENCE</scope>
</reference>
<gene>
    <name evidence="3" type="ORF">PAPOLLO_LOCUS24405</name>
</gene>
<feature type="chain" id="PRO_5035912247" evidence="2">
    <location>
        <begin position="20"/>
        <end position="110"/>
    </location>
</feature>
<organism evidence="3 4">
    <name type="scientific">Parnassius apollo</name>
    <name type="common">Apollo butterfly</name>
    <name type="synonym">Papilio apollo</name>
    <dbReference type="NCBI Taxonomy" id="110799"/>
    <lineage>
        <taxon>Eukaryota</taxon>
        <taxon>Metazoa</taxon>
        <taxon>Ecdysozoa</taxon>
        <taxon>Arthropoda</taxon>
        <taxon>Hexapoda</taxon>
        <taxon>Insecta</taxon>
        <taxon>Pterygota</taxon>
        <taxon>Neoptera</taxon>
        <taxon>Endopterygota</taxon>
        <taxon>Lepidoptera</taxon>
        <taxon>Glossata</taxon>
        <taxon>Ditrysia</taxon>
        <taxon>Papilionoidea</taxon>
        <taxon>Papilionidae</taxon>
        <taxon>Parnassiinae</taxon>
        <taxon>Parnassini</taxon>
        <taxon>Parnassius</taxon>
        <taxon>Parnassius</taxon>
    </lineage>
</organism>
<accession>A0A8S3Y3X6</accession>
<name>A0A8S3Y3X6_PARAO</name>
<sequence>MRSMFFVVASLVSLAICASAPLDSDVIQQIPQKLEATPSATGKDVAKSGAAEKGLDASEPKTPEPRVRRDLGGQESDLLPSNKDVDDSPFSENLQLDGHNRIRVLPAFMG</sequence>